<feature type="non-terminal residue" evidence="1">
    <location>
        <position position="1"/>
    </location>
</feature>
<accession>A0A9P5U3G6</accession>
<dbReference type="AlphaFoldDB" id="A0A9P5U3G6"/>
<dbReference type="OrthoDB" id="3265210at2759"/>
<proteinExistence type="predicted"/>
<name>A0A9P5U3G6_9AGAR</name>
<evidence type="ECO:0000313" key="2">
    <source>
        <dbReference type="Proteomes" id="UP000772434"/>
    </source>
</evidence>
<evidence type="ECO:0000313" key="1">
    <source>
        <dbReference type="EMBL" id="KAF9063693.1"/>
    </source>
</evidence>
<reference evidence="1" key="1">
    <citation type="submission" date="2020-11" db="EMBL/GenBank/DDBJ databases">
        <authorList>
            <consortium name="DOE Joint Genome Institute"/>
            <person name="Ahrendt S."/>
            <person name="Riley R."/>
            <person name="Andreopoulos W."/>
            <person name="Labutti K."/>
            <person name="Pangilinan J."/>
            <person name="Ruiz-Duenas F.J."/>
            <person name="Barrasa J.M."/>
            <person name="Sanchez-Garcia M."/>
            <person name="Camarero S."/>
            <person name="Miyauchi S."/>
            <person name="Serrano A."/>
            <person name="Linde D."/>
            <person name="Babiker R."/>
            <person name="Drula E."/>
            <person name="Ayuso-Fernandez I."/>
            <person name="Pacheco R."/>
            <person name="Padilla G."/>
            <person name="Ferreira P."/>
            <person name="Barriuso J."/>
            <person name="Kellner H."/>
            <person name="Castanera R."/>
            <person name="Alfaro M."/>
            <person name="Ramirez L."/>
            <person name="Pisabarro A.G."/>
            <person name="Kuo A."/>
            <person name="Tritt A."/>
            <person name="Lipzen A."/>
            <person name="He G."/>
            <person name="Yan M."/>
            <person name="Ng V."/>
            <person name="Cullen D."/>
            <person name="Martin F."/>
            <person name="Rosso M.-N."/>
            <person name="Henrissat B."/>
            <person name="Hibbett D."/>
            <person name="Martinez A.T."/>
            <person name="Grigoriev I.V."/>
        </authorList>
    </citation>
    <scope>NUCLEOTIDE SEQUENCE</scope>
    <source>
        <strain evidence="1">AH 40177</strain>
    </source>
</reference>
<protein>
    <submittedName>
        <fullName evidence="1">Uncharacterized protein</fullName>
    </submittedName>
</protein>
<dbReference type="Proteomes" id="UP000772434">
    <property type="component" value="Unassembled WGS sequence"/>
</dbReference>
<organism evidence="1 2">
    <name type="scientific">Rhodocollybia butyracea</name>
    <dbReference type="NCBI Taxonomy" id="206335"/>
    <lineage>
        <taxon>Eukaryota</taxon>
        <taxon>Fungi</taxon>
        <taxon>Dikarya</taxon>
        <taxon>Basidiomycota</taxon>
        <taxon>Agaricomycotina</taxon>
        <taxon>Agaricomycetes</taxon>
        <taxon>Agaricomycetidae</taxon>
        <taxon>Agaricales</taxon>
        <taxon>Marasmiineae</taxon>
        <taxon>Omphalotaceae</taxon>
        <taxon>Rhodocollybia</taxon>
    </lineage>
</organism>
<comment type="caution">
    <text evidence="1">The sequence shown here is derived from an EMBL/GenBank/DDBJ whole genome shotgun (WGS) entry which is preliminary data.</text>
</comment>
<gene>
    <name evidence="1" type="ORF">BDP27DRAFT_1179901</name>
</gene>
<keyword evidence="2" id="KW-1185">Reference proteome</keyword>
<sequence>SVEFDKTKFSASNRASFRAIPWPVLVYRSHLTSAEITWQAVEKFFRTVKDLLGITEHRRLLEEARKRYHPNRWAAK</sequence>
<feature type="non-terminal residue" evidence="1">
    <location>
        <position position="76"/>
    </location>
</feature>
<dbReference type="EMBL" id="JADNRY010000140">
    <property type="protein sequence ID" value="KAF9063693.1"/>
    <property type="molecule type" value="Genomic_DNA"/>
</dbReference>